<dbReference type="InterPro" id="IPR043502">
    <property type="entry name" value="DNA/RNA_pol_sf"/>
</dbReference>
<evidence type="ECO:0000256" key="2">
    <source>
        <dbReference type="ARBA" id="ARBA00005755"/>
    </source>
</evidence>
<dbReference type="GO" id="GO:0042276">
    <property type="term" value="P:error-prone translesion synthesis"/>
    <property type="evidence" value="ECO:0007669"/>
    <property type="project" value="TreeGrafter"/>
</dbReference>
<evidence type="ECO:0000256" key="12">
    <source>
        <dbReference type="ARBA" id="ARBA00049244"/>
    </source>
</evidence>
<feature type="region of interest" description="Disordered" evidence="14">
    <location>
        <begin position="496"/>
        <end position="515"/>
    </location>
</feature>
<keyword evidence="13" id="KW-0238">DNA-binding</keyword>
<feature type="compositionally biased region" description="Basic and acidic residues" evidence="14">
    <location>
        <begin position="539"/>
        <end position="549"/>
    </location>
</feature>
<feature type="region of interest" description="Disordered" evidence="14">
    <location>
        <begin position="684"/>
        <end position="788"/>
    </location>
</feature>
<evidence type="ECO:0000259" key="19">
    <source>
        <dbReference type="Pfam" id="PF24065"/>
    </source>
</evidence>
<evidence type="ECO:0000256" key="4">
    <source>
        <dbReference type="ARBA" id="ARBA00022695"/>
    </source>
</evidence>
<evidence type="ECO:0000256" key="9">
    <source>
        <dbReference type="ARBA" id="ARBA00023004"/>
    </source>
</evidence>
<keyword evidence="9 13" id="KW-0408">Iron</keyword>
<dbReference type="CDD" id="cd05778">
    <property type="entry name" value="DNA_polB_zeta_exo"/>
    <property type="match status" value="1"/>
</dbReference>
<dbReference type="InterPro" id="IPR012337">
    <property type="entry name" value="RNaseH-like_sf"/>
</dbReference>
<dbReference type="PANTHER" id="PTHR45812">
    <property type="entry name" value="DNA POLYMERASE ZETA CATALYTIC SUBUNIT"/>
    <property type="match status" value="1"/>
</dbReference>
<feature type="region of interest" description="Disordered" evidence="14">
    <location>
        <begin position="373"/>
        <end position="458"/>
    </location>
</feature>
<keyword evidence="13" id="KW-0004">4Fe-4S</keyword>
<feature type="domain" description="DNA-directed DNA polymerase family B exonuclease" evidence="16">
    <location>
        <begin position="872"/>
        <end position="981"/>
    </location>
</feature>
<dbReference type="InterPro" id="IPR056447">
    <property type="entry name" value="REV3_N"/>
</dbReference>
<keyword evidence="4 13" id="KW-0548">Nucleotidyltransferase</keyword>
<dbReference type="InterPro" id="IPR030559">
    <property type="entry name" value="PolZ_Rev3"/>
</dbReference>
<dbReference type="InterPro" id="IPR006134">
    <property type="entry name" value="DNA-dir_DNA_pol_B_multi_dom"/>
</dbReference>
<comment type="subcellular location">
    <subcellularLocation>
        <location evidence="13">Nucleus</location>
    </subcellularLocation>
</comment>
<keyword evidence="13" id="KW-0235">DNA replication</keyword>
<feature type="domain" description="DNA polymerase zeta catalytic subunit N-terminal" evidence="19">
    <location>
        <begin position="2"/>
        <end position="47"/>
    </location>
</feature>
<keyword evidence="5 13" id="KW-0479">Metal-binding</keyword>
<dbReference type="InterPro" id="IPR025687">
    <property type="entry name" value="Znf-C4pol"/>
</dbReference>
<evidence type="ECO:0000256" key="13">
    <source>
        <dbReference type="RuleBase" id="RU000442"/>
    </source>
</evidence>
<evidence type="ECO:0000256" key="14">
    <source>
        <dbReference type="SAM" id="MobiDB-lite"/>
    </source>
</evidence>
<dbReference type="Gene3D" id="1.10.132.60">
    <property type="entry name" value="DNA polymerase family B, C-terminal domain"/>
    <property type="match status" value="1"/>
</dbReference>
<organism evidence="20 21">
    <name type="scientific">Elliptochloris bilobata</name>
    <dbReference type="NCBI Taxonomy" id="381761"/>
    <lineage>
        <taxon>Eukaryota</taxon>
        <taxon>Viridiplantae</taxon>
        <taxon>Chlorophyta</taxon>
        <taxon>core chlorophytes</taxon>
        <taxon>Trebouxiophyceae</taxon>
        <taxon>Trebouxiophyceae incertae sedis</taxon>
        <taxon>Elliptochloris clade</taxon>
        <taxon>Elliptochloris</taxon>
    </lineage>
</organism>
<evidence type="ECO:0000256" key="11">
    <source>
        <dbReference type="ARBA" id="ARBA00023204"/>
    </source>
</evidence>
<dbReference type="CDD" id="cd05534">
    <property type="entry name" value="POLBc_zeta"/>
    <property type="match status" value="1"/>
</dbReference>
<dbReference type="FunFam" id="1.10.287.690:FF:000002">
    <property type="entry name" value="DNA polymerase zeta"/>
    <property type="match status" value="1"/>
</dbReference>
<keyword evidence="3 13" id="KW-0808">Transferase</keyword>
<dbReference type="InterPro" id="IPR036397">
    <property type="entry name" value="RNaseH_sf"/>
</dbReference>
<dbReference type="GO" id="GO:0016035">
    <property type="term" value="C:zeta DNA polymerase complex"/>
    <property type="evidence" value="ECO:0007669"/>
    <property type="project" value="InterPro"/>
</dbReference>
<evidence type="ECO:0000256" key="8">
    <source>
        <dbReference type="ARBA" id="ARBA00022932"/>
    </source>
</evidence>
<evidence type="ECO:0000256" key="7">
    <source>
        <dbReference type="ARBA" id="ARBA00022833"/>
    </source>
</evidence>
<feature type="domain" description="DNA-directed DNA polymerase family B multifunctional" evidence="15">
    <location>
        <begin position="1049"/>
        <end position="1509"/>
    </location>
</feature>
<dbReference type="EC" id="2.7.7.7" evidence="13"/>
<comment type="catalytic activity">
    <reaction evidence="12 13">
        <text>DNA(n) + a 2'-deoxyribonucleoside 5'-triphosphate = DNA(n+1) + diphosphate</text>
        <dbReference type="Rhea" id="RHEA:22508"/>
        <dbReference type="Rhea" id="RHEA-COMP:17339"/>
        <dbReference type="Rhea" id="RHEA-COMP:17340"/>
        <dbReference type="ChEBI" id="CHEBI:33019"/>
        <dbReference type="ChEBI" id="CHEBI:61560"/>
        <dbReference type="ChEBI" id="CHEBI:173112"/>
        <dbReference type="EC" id="2.7.7.7"/>
    </reaction>
</comment>
<dbReference type="GO" id="GO:0008270">
    <property type="term" value="F:zinc ion binding"/>
    <property type="evidence" value="ECO:0007669"/>
    <property type="project" value="UniProtKB-KW"/>
</dbReference>
<evidence type="ECO:0000259" key="18">
    <source>
        <dbReference type="Pfam" id="PF24055"/>
    </source>
</evidence>
<keyword evidence="7 13" id="KW-0862">Zinc</keyword>
<feature type="region of interest" description="Disordered" evidence="14">
    <location>
        <begin position="524"/>
        <end position="586"/>
    </location>
</feature>
<feature type="compositionally biased region" description="Basic and acidic residues" evidence="14">
    <location>
        <begin position="706"/>
        <end position="718"/>
    </location>
</feature>
<comment type="caution">
    <text evidence="20">The sequence shown here is derived from an EMBL/GenBank/DDBJ whole genome shotgun (WGS) entry which is preliminary data.</text>
</comment>
<feature type="domain" description="DNA polymerase delta/zeta catalytic subunit N-terminal" evidence="18">
    <location>
        <begin position="48"/>
        <end position="128"/>
    </location>
</feature>
<evidence type="ECO:0000313" key="20">
    <source>
        <dbReference type="EMBL" id="KAK9819491.1"/>
    </source>
</evidence>
<feature type="region of interest" description="Disordered" evidence="14">
    <location>
        <begin position="290"/>
        <end position="342"/>
    </location>
</feature>
<dbReference type="Gene3D" id="1.10.287.690">
    <property type="entry name" value="Helix hairpin bin"/>
    <property type="match status" value="1"/>
</dbReference>
<dbReference type="SUPFAM" id="SSF56672">
    <property type="entry name" value="DNA/RNA polymerases"/>
    <property type="match status" value="1"/>
</dbReference>
<reference evidence="20 21" key="1">
    <citation type="journal article" date="2024" name="Nat. Commun.">
        <title>Phylogenomics reveals the evolutionary origins of lichenization in chlorophyte algae.</title>
        <authorList>
            <person name="Puginier C."/>
            <person name="Libourel C."/>
            <person name="Otte J."/>
            <person name="Skaloud P."/>
            <person name="Haon M."/>
            <person name="Grisel S."/>
            <person name="Petersen M."/>
            <person name="Berrin J.G."/>
            <person name="Delaux P.M."/>
            <person name="Dal Grande F."/>
            <person name="Keller J."/>
        </authorList>
    </citation>
    <scope>NUCLEOTIDE SEQUENCE [LARGE SCALE GENOMIC DNA]</scope>
    <source>
        <strain evidence="20 21">SAG 245.80</strain>
    </source>
</reference>
<evidence type="ECO:0000256" key="3">
    <source>
        <dbReference type="ARBA" id="ARBA00022679"/>
    </source>
</evidence>
<evidence type="ECO:0000313" key="21">
    <source>
        <dbReference type="Proteomes" id="UP001445335"/>
    </source>
</evidence>
<dbReference type="GO" id="GO:0000166">
    <property type="term" value="F:nucleotide binding"/>
    <property type="evidence" value="ECO:0007669"/>
    <property type="project" value="InterPro"/>
</dbReference>
<feature type="domain" description="C4-type zinc-finger of DNA polymerase delta" evidence="17">
    <location>
        <begin position="1545"/>
        <end position="1620"/>
    </location>
</feature>
<dbReference type="InterPro" id="IPR017964">
    <property type="entry name" value="DNA-dir_DNA_pol_B_CS"/>
</dbReference>
<dbReference type="PANTHER" id="PTHR45812:SF1">
    <property type="entry name" value="DNA POLYMERASE ZETA CATALYTIC SUBUNIT"/>
    <property type="match status" value="1"/>
</dbReference>
<keyword evidence="6" id="KW-0227">DNA damage</keyword>
<keyword evidence="11" id="KW-0234">DNA repair</keyword>
<evidence type="ECO:0000256" key="6">
    <source>
        <dbReference type="ARBA" id="ARBA00022763"/>
    </source>
</evidence>
<dbReference type="GO" id="GO:0006260">
    <property type="term" value="P:DNA replication"/>
    <property type="evidence" value="ECO:0007669"/>
    <property type="project" value="UniProtKB-KW"/>
</dbReference>
<evidence type="ECO:0000259" key="17">
    <source>
        <dbReference type="Pfam" id="PF14260"/>
    </source>
</evidence>
<protein>
    <recommendedName>
        <fullName evidence="13">DNA polymerase</fullName>
        <ecNumber evidence="13">2.7.7.7</ecNumber>
    </recommendedName>
</protein>
<comment type="cofactor">
    <cofactor evidence="1 13">
        <name>[4Fe-4S] cluster</name>
        <dbReference type="ChEBI" id="CHEBI:49883"/>
    </cofactor>
</comment>
<evidence type="ECO:0000256" key="5">
    <source>
        <dbReference type="ARBA" id="ARBA00022723"/>
    </source>
</evidence>
<feature type="compositionally biased region" description="Low complexity" evidence="14">
    <location>
        <begin position="433"/>
        <end position="454"/>
    </location>
</feature>
<dbReference type="PRINTS" id="PR00106">
    <property type="entry name" value="DNAPOLB"/>
</dbReference>
<keyword evidence="13" id="KW-0539">Nucleus</keyword>
<evidence type="ECO:0000259" key="16">
    <source>
        <dbReference type="Pfam" id="PF03104"/>
    </source>
</evidence>
<evidence type="ECO:0000256" key="10">
    <source>
        <dbReference type="ARBA" id="ARBA00023014"/>
    </source>
</evidence>
<proteinExistence type="inferred from homology"/>
<dbReference type="Proteomes" id="UP001445335">
    <property type="component" value="Unassembled WGS sequence"/>
</dbReference>
<dbReference type="Pfam" id="PF03104">
    <property type="entry name" value="DNA_pol_B_exo1"/>
    <property type="match status" value="1"/>
</dbReference>
<dbReference type="InterPro" id="IPR056435">
    <property type="entry name" value="DPOD/Z_N"/>
</dbReference>
<sequence length="1642" mass="174285">MDHYMARPEPGLDICYSELEGTVVDRVPVIRIFGATPLGQKTCLHLHKVFPYFYVPYPDDAPVDQGPALSYVRHVVRNLEAAMSSGQEGKRRQRVLSAQLVRGTPFYGFHPGERLFIKLNMLNPVDVKSASTLMQSGGVAGRRWQPFEAHIPFMLQLKIDFNLAGMGFLRLARVHFRPPLPPSGARRGADWCASPLIVSYESNGSSVALGGAGRPSSGAQLWTAGSAPSRWLAPPGGLRLARQSVCELEADAYVDSILNRAELVRTRLEDAGLDVRMVESLAPMWEEERLRCGGTGPPDPPPDPFRDPQPLCPAVDATRAQFQAATEGPPVPPSPPSAGTAAEVAAGLAANSPLASGAGARPASQDPLLAATPAANSSLGTPAASAPRPPERASPRRRPYSGEASAPPSPGPAVGGGTPVDSPSPSDLRRRLLGALAAAEREGAAPVEATPAGAGEEELAEALAWLQAHGADSDGSDAEGEGGGALTALAAQVASLPPGARSSQQVRSRMEAAARDLALASQREYDDMRAASQPLHPELWPDARNDAHGPGDPADSQPGLDGWESDSGSSFNAASPAGGGRGRCAAGEAGARGRELTTYHYCKRAPTQAELEEGLDAADLAPMVHQTPFYGNPADVPERPPMWAGLEFRVPSADASCLPPMGQRRAPPTGPSRLRLASQPGAVEDAGLQGGAPTEDEADFKPPSPKYDERSFFHDAPRHPYAAGPSASTPWATPLQGPGFGSGLALPAGSASPASGASVPGKQEAPRAAKRARWASQITPPSEAAGAALRTPVSQAGFRRVVPGKGQGLTLLAVEVHADSRGSLLPDPRYDVLRCIALAAANDVEDVATGRFAARALLFDAPGAPPSRLGLPDISVTTYDSENALLDGFVAAVRALDPDIVLGYEVQQGSIGFLVDRAAALERPAPLLRELSRTPEVPGPKEGQNDEYGAAHASGLYSTGRIVLNLWRLLRDELKLRIYTFEACTAAVLQVRTPRVPPWQLAQWYRSGSARWRCVDYWVRRARLSLAMVEQLDLVGRTAELARTFGIDFFAVLFRGSQYRVESMMARLAHTQNYLLPSPSREQTAAQPAMEAIPLVMEPESRMYCDPVVVLDFQSLYPSQIIAYNLCFSTCLGRPAHVAAAGEPIRFGAFLLGLPRGLLRRDLAPDKLVVAPNGVAYAPAAARPGVVPRLLREILATRVMVKAGMKRAGPGARVLQRVLNARQFGLKLIANVTYGYTAAGFSGRMPCAELADSIVQSGRETLECAIRMVESHPEWRARVVYGDTDSLFVLLPGRSREQAFAVGAEIAAAVTAANPPPVTLKLEKVYHPCMLLAKKRYVGFSYESPGQAVPVFDAKGIETVRRDTCGAVAKMMERSICILFSTKDLSQVKDYVMRQWSKILAGRVSLADFVFAKEVRLGTYSVRYGILPPAAMVRLGTYSARYGILPPAAMVATRAQAADPRAAPRYGERIPYVVIYGEPGARLIDMVAAPHVLIESQGRLRVNANYYIVKQKRPAAAVGLAVQQPGGPGAATAATIDSYYLSRHCAVCDGLTHAARALCEACCSAPQAAAAALTARAARLEAHTVVLVRACLHCGGGGGRDTGGGGIACDSLDCGVFFERVKARAEAAAARALCDAGLALLQ</sequence>
<dbReference type="Pfam" id="PF00136">
    <property type="entry name" value="DNA_pol_B"/>
    <property type="match status" value="1"/>
</dbReference>
<dbReference type="Gene3D" id="3.30.342.10">
    <property type="entry name" value="DNA Polymerase, chain B, domain 1"/>
    <property type="match status" value="1"/>
</dbReference>
<dbReference type="InterPro" id="IPR023211">
    <property type="entry name" value="DNA_pol_palm_dom_sf"/>
</dbReference>
<keyword evidence="8 13" id="KW-0239">DNA-directed DNA polymerase</keyword>
<dbReference type="InterPro" id="IPR006133">
    <property type="entry name" value="DNA-dir_DNA_pol_B_exonuc"/>
</dbReference>
<dbReference type="Pfam" id="PF24055">
    <property type="entry name" value="POL3_N"/>
    <property type="match status" value="1"/>
</dbReference>
<evidence type="ECO:0000259" key="15">
    <source>
        <dbReference type="Pfam" id="PF00136"/>
    </source>
</evidence>
<keyword evidence="13" id="KW-0863">Zinc-finger</keyword>
<dbReference type="GO" id="GO:0003887">
    <property type="term" value="F:DNA-directed DNA polymerase activity"/>
    <property type="evidence" value="ECO:0007669"/>
    <property type="project" value="UniProtKB-KW"/>
</dbReference>
<comment type="similarity">
    <text evidence="2 13">Belongs to the DNA polymerase type-B family.</text>
</comment>
<dbReference type="Pfam" id="PF14260">
    <property type="entry name" value="zf-C4pol"/>
    <property type="match status" value="1"/>
</dbReference>
<feature type="compositionally biased region" description="Low complexity" evidence="14">
    <location>
        <begin position="743"/>
        <end position="761"/>
    </location>
</feature>
<dbReference type="GO" id="GO:0000724">
    <property type="term" value="P:double-strand break repair via homologous recombination"/>
    <property type="evidence" value="ECO:0007669"/>
    <property type="project" value="TreeGrafter"/>
</dbReference>
<dbReference type="EMBL" id="JALJOU010000118">
    <property type="protein sequence ID" value="KAK9819491.1"/>
    <property type="molecule type" value="Genomic_DNA"/>
</dbReference>
<accession>A0AAW1QDM7</accession>
<dbReference type="InterPro" id="IPR006172">
    <property type="entry name" value="DNA-dir_DNA_pol_B"/>
</dbReference>
<dbReference type="Gene3D" id="3.90.1600.10">
    <property type="entry name" value="Palm domain of DNA polymerase"/>
    <property type="match status" value="1"/>
</dbReference>
<dbReference type="GO" id="GO:0003677">
    <property type="term" value="F:DNA binding"/>
    <property type="evidence" value="ECO:0007669"/>
    <property type="project" value="UniProtKB-KW"/>
</dbReference>
<dbReference type="GO" id="GO:0051539">
    <property type="term" value="F:4 iron, 4 sulfur cluster binding"/>
    <property type="evidence" value="ECO:0007669"/>
    <property type="project" value="UniProtKB-KW"/>
</dbReference>
<name>A0AAW1QDM7_9CHLO</name>
<evidence type="ECO:0000256" key="1">
    <source>
        <dbReference type="ARBA" id="ARBA00001966"/>
    </source>
</evidence>
<dbReference type="Gene3D" id="3.30.420.10">
    <property type="entry name" value="Ribonuclease H-like superfamily/Ribonuclease H"/>
    <property type="match status" value="1"/>
</dbReference>
<gene>
    <name evidence="20" type="ORF">WJX81_003152</name>
</gene>
<dbReference type="SUPFAM" id="SSF53098">
    <property type="entry name" value="Ribonuclease H-like"/>
    <property type="match status" value="1"/>
</dbReference>
<dbReference type="Pfam" id="PF24065">
    <property type="entry name" value="REV3_N"/>
    <property type="match status" value="1"/>
</dbReference>
<dbReference type="SMART" id="SM00486">
    <property type="entry name" value="POLBc"/>
    <property type="match status" value="1"/>
</dbReference>
<dbReference type="InterPro" id="IPR042087">
    <property type="entry name" value="DNA_pol_B_thumb"/>
</dbReference>
<keyword evidence="21" id="KW-1185">Reference proteome</keyword>
<dbReference type="GO" id="GO:0005634">
    <property type="term" value="C:nucleus"/>
    <property type="evidence" value="ECO:0007669"/>
    <property type="project" value="UniProtKB-SubCell"/>
</dbReference>
<dbReference type="PROSITE" id="PS00116">
    <property type="entry name" value="DNA_POLYMERASE_B"/>
    <property type="match status" value="1"/>
</dbReference>
<keyword evidence="10 13" id="KW-0411">Iron-sulfur</keyword>